<dbReference type="EMBL" id="NBNE01002515">
    <property type="protein sequence ID" value="OWZ10225.1"/>
    <property type="molecule type" value="Genomic_DNA"/>
</dbReference>
<reference evidence="3" key="1">
    <citation type="submission" date="2017-03" db="EMBL/GenBank/DDBJ databases">
        <title>Phytopthora megakarya and P. palmivora, two closely related causual agents of cacao black pod achieved similar genome size and gene model numbers by different mechanisms.</title>
        <authorList>
            <person name="Ali S."/>
            <person name="Shao J."/>
            <person name="Larry D.J."/>
            <person name="Kronmiller B."/>
            <person name="Shen D."/>
            <person name="Strem M.D."/>
            <person name="Melnick R.L."/>
            <person name="Guiltinan M.J."/>
            <person name="Tyler B.M."/>
            <person name="Meinhardt L.W."/>
            <person name="Bailey B.A."/>
        </authorList>
    </citation>
    <scope>NUCLEOTIDE SEQUENCE [LARGE SCALE GENOMIC DNA]</scope>
    <source>
        <strain evidence="3">zdho120</strain>
    </source>
</reference>
<keyword evidence="3" id="KW-1185">Reference proteome</keyword>
<evidence type="ECO:0000313" key="3">
    <source>
        <dbReference type="Proteomes" id="UP000198211"/>
    </source>
</evidence>
<dbReference type="InterPro" id="IPR004875">
    <property type="entry name" value="DDE_SF_endonuclease_dom"/>
</dbReference>
<evidence type="ECO:0000313" key="2">
    <source>
        <dbReference type="EMBL" id="OWZ10225.1"/>
    </source>
</evidence>
<feature type="domain" description="DDE-1" evidence="1">
    <location>
        <begin position="21"/>
        <end position="121"/>
    </location>
</feature>
<gene>
    <name evidence="2" type="ORF">PHMEG_00016950</name>
</gene>
<dbReference type="Pfam" id="PF03184">
    <property type="entry name" value="DDE_1"/>
    <property type="match status" value="1"/>
</dbReference>
<proteinExistence type="predicted"/>
<dbReference type="GO" id="GO:0003676">
    <property type="term" value="F:nucleic acid binding"/>
    <property type="evidence" value="ECO:0007669"/>
    <property type="project" value="InterPro"/>
</dbReference>
<dbReference type="Proteomes" id="UP000198211">
    <property type="component" value="Unassembled WGS sequence"/>
</dbReference>
<protein>
    <recommendedName>
        <fullName evidence="1">DDE-1 domain-containing protein</fullName>
    </recommendedName>
</protein>
<organism evidence="2 3">
    <name type="scientific">Phytophthora megakarya</name>
    <dbReference type="NCBI Taxonomy" id="4795"/>
    <lineage>
        <taxon>Eukaryota</taxon>
        <taxon>Sar</taxon>
        <taxon>Stramenopiles</taxon>
        <taxon>Oomycota</taxon>
        <taxon>Peronosporomycetes</taxon>
        <taxon>Peronosporales</taxon>
        <taxon>Peronosporaceae</taxon>
        <taxon>Phytophthora</taxon>
    </lineage>
</organism>
<comment type="caution">
    <text evidence="2">The sequence shown here is derived from an EMBL/GenBank/DDBJ whole genome shotgun (WGS) entry which is preliminary data.</text>
</comment>
<accession>A0A225VXX6</accession>
<evidence type="ECO:0000259" key="1">
    <source>
        <dbReference type="Pfam" id="PF03184"/>
    </source>
</evidence>
<name>A0A225VXX6_9STRA</name>
<dbReference type="AlphaFoldDB" id="A0A225VXX6"/>
<sequence>MHEENNALRNGFGTTVWKEIERLMNKYPCQIYDNKTAWWNTDLSVKFLEYHFATRSNRDDNVLLLWDDFSAHWTQPVLDYASSINVILHKVPPKYTYVCQPADSSWNKPFKVAHRQGESERQRKKDKLNAKILLIQKSDDREQASRKVVCLRKKLNNIRLHLAAPSRPQMTDWITSS</sequence>
<dbReference type="OrthoDB" id="96086at2759"/>